<accession>A0ACC1HDP6</accession>
<evidence type="ECO:0000313" key="2">
    <source>
        <dbReference type="Proteomes" id="UP001145114"/>
    </source>
</evidence>
<evidence type="ECO:0000313" key="1">
    <source>
        <dbReference type="EMBL" id="KAJ1674698.1"/>
    </source>
</evidence>
<keyword evidence="1" id="KW-0418">Kinase</keyword>
<sequence length="264" mass="29151">RLREAANKDGLEVCYMENPNLRTGVCGVLITDHNRSLCTDLLAANTYDVCHVKQPENWAHIEKAKYYYVTGYFYTVSPETIELVAKHALEHKKTFTANLSAPFVPVAYTDALRRTIPYIDILFGNETEALAFAQAFDLGTTNLEKIAHAAANMPKHDSSRPRIVVFTHGNNPTIVAIQGEDVLKEYPVTYIPNEEIADTNGAGDAFVAGFLSQLLLERPLTDCIEAGNWLAGKVIREVGPTYPAGKLEFVPSQSIAPVLKKIDV</sequence>
<organism evidence="1 2">
    <name type="scientific">Spiromyces aspiralis</name>
    <dbReference type="NCBI Taxonomy" id="68401"/>
    <lineage>
        <taxon>Eukaryota</taxon>
        <taxon>Fungi</taxon>
        <taxon>Fungi incertae sedis</taxon>
        <taxon>Zoopagomycota</taxon>
        <taxon>Kickxellomycotina</taxon>
        <taxon>Kickxellomycetes</taxon>
        <taxon>Kickxellales</taxon>
        <taxon>Kickxellaceae</taxon>
        <taxon>Spiromyces</taxon>
    </lineage>
</organism>
<dbReference type="Proteomes" id="UP001145114">
    <property type="component" value="Unassembled WGS sequence"/>
</dbReference>
<feature type="non-terminal residue" evidence="1">
    <location>
        <position position="1"/>
    </location>
</feature>
<dbReference type="EC" id="2.7.1.20" evidence="1"/>
<gene>
    <name evidence="1" type="primary">ADO1_1</name>
    <name evidence="1" type="ORF">EV182_002748</name>
</gene>
<proteinExistence type="predicted"/>
<reference evidence="1" key="1">
    <citation type="submission" date="2022-06" db="EMBL/GenBank/DDBJ databases">
        <title>Phylogenomic reconstructions and comparative analyses of Kickxellomycotina fungi.</title>
        <authorList>
            <person name="Reynolds N.K."/>
            <person name="Stajich J.E."/>
            <person name="Barry K."/>
            <person name="Grigoriev I.V."/>
            <person name="Crous P."/>
            <person name="Smith M.E."/>
        </authorList>
    </citation>
    <scope>NUCLEOTIDE SEQUENCE</scope>
    <source>
        <strain evidence="1">RSA 2271</strain>
    </source>
</reference>
<keyword evidence="2" id="KW-1185">Reference proteome</keyword>
<keyword evidence="1" id="KW-0808">Transferase</keyword>
<name>A0ACC1HDP6_9FUNG</name>
<comment type="caution">
    <text evidence="1">The sequence shown here is derived from an EMBL/GenBank/DDBJ whole genome shotgun (WGS) entry which is preliminary data.</text>
</comment>
<protein>
    <submittedName>
        <fullName evidence="1">Adenosine kinase</fullName>
        <ecNumber evidence="1">2.7.1.20</ecNumber>
    </submittedName>
</protein>
<dbReference type="EMBL" id="JAMZIH010005752">
    <property type="protein sequence ID" value="KAJ1674698.1"/>
    <property type="molecule type" value="Genomic_DNA"/>
</dbReference>